<protein>
    <submittedName>
        <fullName evidence="2">Uncharacterized protein</fullName>
    </submittedName>
</protein>
<reference evidence="3" key="1">
    <citation type="submission" date="2016-10" db="EMBL/GenBank/DDBJ databases">
        <authorList>
            <person name="Varghese N."/>
            <person name="Submissions S."/>
        </authorList>
    </citation>
    <scope>NUCLEOTIDE SEQUENCE [LARGE SCALE GENOMIC DNA]</scope>
    <source>
        <strain evidence="3">DSM 44498</strain>
    </source>
</reference>
<feature type="region of interest" description="Disordered" evidence="1">
    <location>
        <begin position="1"/>
        <end position="20"/>
    </location>
</feature>
<evidence type="ECO:0000313" key="3">
    <source>
        <dbReference type="Proteomes" id="UP000183561"/>
    </source>
</evidence>
<evidence type="ECO:0000256" key="1">
    <source>
        <dbReference type="SAM" id="MobiDB-lite"/>
    </source>
</evidence>
<dbReference type="EMBL" id="FNSV01000005">
    <property type="protein sequence ID" value="SED62377.1"/>
    <property type="molecule type" value="Genomic_DNA"/>
</dbReference>
<gene>
    <name evidence="2" type="ORF">SAMN04490239_9035</name>
</gene>
<organism evidence="2 3">
    <name type="scientific">Rhodococcus koreensis</name>
    <dbReference type="NCBI Taxonomy" id="99653"/>
    <lineage>
        <taxon>Bacteria</taxon>
        <taxon>Bacillati</taxon>
        <taxon>Actinomycetota</taxon>
        <taxon>Actinomycetes</taxon>
        <taxon>Mycobacteriales</taxon>
        <taxon>Nocardiaceae</taxon>
        <taxon>Rhodococcus</taxon>
    </lineage>
</organism>
<evidence type="ECO:0000313" key="2">
    <source>
        <dbReference type="EMBL" id="SED62377.1"/>
    </source>
</evidence>
<proteinExistence type="predicted"/>
<dbReference type="AlphaFoldDB" id="A0A1H5C781"/>
<dbReference type="Proteomes" id="UP000183561">
    <property type="component" value="Unassembled WGS sequence"/>
</dbReference>
<accession>A0A1H5C781</accession>
<name>A0A1H5C781_9NOCA</name>
<sequence>MKSQRDSYPDVYAGAMHPPNDQAGTWEGSWLAAMTVIKSAQLVFTPENRPPSELIPLVEPLSRLGDALRATPPDPEESRRRAADLVADRDLITWACRPDQPSQIREFGATLAFLSMKLTT</sequence>
<keyword evidence="3" id="KW-1185">Reference proteome</keyword>